<dbReference type="Proteomes" id="UP000243255">
    <property type="component" value="Unassembled WGS sequence"/>
</dbReference>
<evidence type="ECO:0000313" key="3">
    <source>
        <dbReference type="Proteomes" id="UP000243255"/>
    </source>
</evidence>
<evidence type="ECO:0000256" key="1">
    <source>
        <dbReference type="SAM" id="MobiDB-lite"/>
    </source>
</evidence>
<keyword evidence="3" id="KW-1185">Reference proteome</keyword>
<protein>
    <submittedName>
        <fullName evidence="2">Uncharacterized protein</fullName>
    </submittedName>
</protein>
<proteinExistence type="predicted"/>
<dbReference type="AlphaFoldDB" id="A0A1M5T829"/>
<reference evidence="3" key="1">
    <citation type="submission" date="2016-11" db="EMBL/GenBank/DDBJ databases">
        <authorList>
            <person name="Varghese N."/>
            <person name="Submissions S."/>
        </authorList>
    </citation>
    <scope>NUCLEOTIDE SEQUENCE [LARGE SCALE GENOMIC DNA]</scope>
    <source>
        <strain evidence="3">DSM 2635</strain>
    </source>
</reference>
<sequence length="139" mass="16772">MFSKNIWGSDFEFLDLENKKEVEYEELDLDSSTDEVSQIDLCADDIEESLNIGEDIKLFDELEIDKYLNSKENLSKENLKEYEKQPKERDNPKNSDKIKKKVYSKKVKKIYYYKGEMTPEDQVKKIEEIEEEINYYYEY</sequence>
<feature type="compositionally biased region" description="Basic and acidic residues" evidence="1">
    <location>
        <begin position="78"/>
        <end position="97"/>
    </location>
</feature>
<dbReference type="EMBL" id="FQWX01000053">
    <property type="protein sequence ID" value="SHH46513.1"/>
    <property type="molecule type" value="Genomic_DNA"/>
</dbReference>
<evidence type="ECO:0000313" key="2">
    <source>
        <dbReference type="EMBL" id="SHH46513.1"/>
    </source>
</evidence>
<name>A0A1M5T829_9FIRM</name>
<dbReference type="STRING" id="1121321.SAMN04488530_1535"/>
<dbReference type="RefSeq" id="WP_073127685.1">
    <property type="nucleotide sequence ID" value="NZ_BAABCH010000068.1"/>
</dbReference>
<organism evidence="2 3">
    <name type="scientific">Asaccharospora irregularis DSM 2635</name>
    <dbReference type="NCBI Taxonomy" id="1121321"/>
    <lineage>
        <taxon>Bacteria</taxon>
        <taxon>Bacillati</taxon>
        <taxon>Bacillota</taxon>
        <taxon>Clostridia</taxon>
        <taxon>Peptostreptococcales</taxon>
        <taxon>Peptostreptococcaceae</taxon>
        <taxon>Asaccharospora</taxon>
    </lineage>
</organism>
<accession>A0A1M5T829</accession>
<gene>
    <name evidence="2" type="ORF">SAMN04488530_1535</name>
</gene>
<feature type="region of interest" description="Disordered" evidence="1">
    <location>
        <begin position="78"/>
        <end position="99"/>
    </location>
</feature>